<keyword evidence="5 10" id="KW-0949">S-adenosyl-L-methionine</keyword>
<dbReference type="InterPro" id="IPR056744">
    <property type="entry name" value="TRM5/TYW2-like_N"/>
</dbReference>
<feature type="binding site" evidence="10">
    <location>
        <begin position="302"/>
        <end position="303"/>
    </location>
    <ligand>
        <name>S-adenosyl-L-methionine</name>
        <dbReference type="ChEBI" id="CHEBI:59789"/>
    </ligand>
</feature>
<evidence type="ECO:0000259" key="11">
    <source>
        <dbReference type="PROSITE" id="PS51684"/>
    </source>
</evidence>
<keyword evidence="7 10" id="KW-0496">Mitochondrion</keyword>
<dbReference type="GO" id="GO:0005634">
    <property type="term" value="C:nucleus"/>
    <property type="evidence" value="ECO:0007669"/>
    <property type="project" value="UniProtKB-SubCell"/>
</dbReference>
<comment type="subcellular location">
    <subcellularLocation>
        <location evidence="10">Mitochondrion matrix</location>
    </subcellularLocation>
    <subcellularLocation>
        <location evidence="10">Nucleus</location>
    </subcellularLocation>
    <subcellularLocation>
        <location evidence="10">Cytoplasm</location>
    </subcellularLocation>
    <text evidence="10">Predominantly in the mitochondria and in the nucleus.</text>
</comment>
<comment type="similarity">
    <text evidence="10">Belongs to the TRM5 / TYW2 family.</text>
</comment>
<dbReference type="HAMAP" id="MF_03152">
    <property type="entry name" value="TRM5"/>
    <property type="match status" value="1"/>
</dbReference>
<feature type="binding site" evidence="10">
    <location>
        <begin position="272"/>
        <end position="273"/>
    </location>
    <ligand>
        <name>S-adenosyl-L-methionine</name>
        <dbReference type="ChEBI" id="CHEBI:59789"/>
    </ligand>
</feature>
<dbReference type="AlphaFoldDB" id="A0A7S2X2T9"/>
<dbReference type="FunFam" id="3.30.300.110:FF:000001">
    <property type="entry name" value="tRNA (guanine(37)-N1)-methyltransferase"/>
    <property type="match status" value="1"/>
</dbReference>
<dbReference type="PANTHER" id="PTHR23245:SF36">
    <property type="entry name" value="TRNA (GUANINE(37)-N1)-METHYLTRANSFERASE"/>
    <property type="match status" value="1"/>
</dbReference>
<organism evidence="12">
    <name type="scientific">Chloropicon roscoffensis</name>
    <dbReference type="NCBI Taxonomy" id="1461544"/>
    <lineage>
        <taxon>Eukaryota</taxon>
        <taxon>Viridiplantae</taxon>
        <taxon>Chlorophyta</taxon>
        <taxon>Chloropicophyceae</taxon>
        <taxon>Chloropicales</taxon>
        <taxon>Chloropicaceae</taxon>
        <taxon>Chloropicon</taxon>
    </lineage>
</organism>
<comment type="similarity">
    <text evidence="1">Belongs to the class I-like SAM-binding methyltransferase superfamily. TRM5/TYW2 family.</text>
</comment>
<gene>
    <name evidence="12" type="ORF">CROS1312_LOCUS265</name>
</gene>
<evidence type="ECO:0000256" key="3">
    <source>
        <dbReference type="ARBA" id="ARBA00022603"/>
    </source>
</evidence>
<dbReference type="Gene3D" id="3.30.300.110">
    <property type="entry name" value="Met-10+ protein-like domains"/>
    <property type="match status" value="1"/>
</dbReference>
<dbReference type="EMBL" id="HBHM01000356">
    <property type="protein sequence ID" value="CAD9720999.1"/>
    <property type="molecule type" value="Transcribed_RNA"/>
</dbReference>
<dbReference type="SUPFAM" id="SSF53335">
    <property type="entry name" value="S-adenosyl-L-methionine-dependent methyltransferases"/>
    <property type="match status" value="1"/>
</dbReference>
<keyword evidence="8 10" id="KW-0539">Nucleus</keyword>
<dbReference type="InterPro" id="IPR029063">
    <property type="entry name" value="SAM-dependent_MTases_sf"/>
</dbReference>
<dbReference type="InterPro" id="IPR025792">
    <property type="entry name" value="tRNA_Gua_MeTrfase_euk"/>
</dbReference>
<comment type="catalytic activity">
    <reaction evidence="9 10">
        <text>guanosine(37) in tRNA + S-adenosyl-L-methionine = N(1)-methylguanosine(37) in tRNA + S-adenosyl-L-homocysteine + H(+)</text>
        <dbReference type="Rhea" id="RHEA:36899"/>
        <dbReference type="Rhea" id="RHEA-COMP:10145"/>
        <dbReference type="Rhea" id="RHEA-COMP:10147"/>
        <dbReference type="ChEBI" id="CHEBI:15378"/>
        <dbReference type="ChEBI" id="CHEBI:57856"/>
        <dbReference type="ChEBI" id="CHEBI:59789"/>
        <dbReference type="ChEBI" id="CHEBI:73542"/>
        <dbReference type="ChEBI" id="CHEBI:74269"/>
        <dbReference type="EC" id="2.1.1.228"/>
    </reaction>
</comment>
<evidence type="ECO:0000256" key="5">
    <source>
        <dbReference type="ARBA" id="ARBA00022691"/>
    </source>
</evidence>
<evidence type="ECO:0000256" key="7">
    <source>
        <dbReference type="ARBA" id="ARBA00023128"/>
    </source>
</evidence>
<dbReference type="GO" id="GO:0052906">
    <property type="term" value="F:tRNA (guanine(37)-N1)-methyltransferase activity"/>
    <property type="evidence" value="ECO:0007669"/>
    <property type="project" value="UniProtKB-UniRule"/>
</dbReference>
<dbReference type="GO" id="GO:0002939">
    <property type="term" value="P:tRNA N1-guanine methylation"/>
    <property type="evidence" value="ECO:0007669"/>
    <property type="project" value="TreeGrafter"/>
</dbReference>
<dbReference type="GO" id="GO:0005759">
    <property type="term" value="C:mitochondrial matrix"/>
    <property type="evidence" value="ECO:0007669"/>
    <property type="project" value="UniProtKB-SubCell"/>
</dbReference>
<keyword evidence="4 10" id="KW-0808">Transferase</keyword>
<feature type="binding site" evidence="10">
    <location>
        <position position="342"/>
    </location>
    <ligand>
        <name>S-adenosyl-L-methionine</name>
        <dbReference type="ChEBI" id="CHEBI:59789"/>
    </ligand>
</feature>
<evidence type="ECO:0000256" key="1">
    <source>
        <dbReference type="ARBA" id="ARBA00009775"/>
    </source>
</evidence>
<evidence type="ECO:0000256" key="2">
    <source>
        <dbReference type="ARBA" id="ARBA00022490"/>
    </source>
</evidence>
<evidence type="ECO:0000256" key="8">
    <source>
        <dbReference type="ARBA" id="ARBA00023242"/>
    </source>
</evidence>
<comment type="function">
    <text evidence="10">Specifically methylates the N1 position of guanosine-37 in various cytoplasmic and mitochondrial tRNAs. Methylation is not dependent on the nature of the nucleoside 5' of the target nucleoside. This is the first step in the biosynthesis of wybutosine (yW), a modified base adjacent to the anticodon of tRNAs and required for accurate decoding.</text>
</comment>
<feature type="domain" description="SAM-dependent methyltransferase TRM5/TYW2-type" evidence="11">
    <location>
        <begin position="144"/>
        <end position="448"/>
    </location>
</feature>
<feature type="binding site" evidence="10">
    <location>
        <position position="233"/>
    </location>
    <ligand>
        <name>S-adenosyl-L-methionine</name>
        <dbReference type="ChEBI" id="CHEBI:59789"/>
    </ligand>
</feature>
<evidence type="ECO:0000256" key="9">
    <source>
        <dbReference type="ARBA" id="ARBA00047783"/>
    </source>
</evidence>
<dbReference type="GO" id="GO:0070901">
    <property type="term" value="P:mitochondrial tRNA methylation"/>
    <property type="evidence" value="ECO:0007669"/>
    <property type="project" value="UniProtKB-ARBA"/>
</dbReference>
<name>A0A7S2X2T9_9CHLO</name>
<comment type="subunit">
    <text evidence="10">Monomer.</text>
</comment>
<evidence type="ECO:0000256" key="4">
    <source>
        <dbReference type="ARBA" id="ARBA00022679"/>
    </source>
</evidence>
<dbReference type="InterPro" id="IPR056743">
    <property type="entry name" value="TRM5-TYW2-like_MTfase"/>
</dbReference>
<dbReference type="PROSITE" id="PS51684">
    <property type="entry name" value="SAM_MT_TRM5_TYW2"/>
    <property type="match status" value="1"/>
</dbReference>
<dbReference type="InterPro" id="IPR030382">
    <property type="entry name" value="MeTrfase_TRM5/TYW2"/>
</dbReference>
<dbReference type="Gene3D" id="3.40.50.150">
    <property type="entry name" value="Vaccinia Virus protein VP39"/>
    <property type="match status" value="1"/>
</dbReference>
<evidence type="ECO:0000313" key="12">
    <source>
        <dbReference type="EMBL" id="CAD9720999.1"/>
    </source>
</evidence>
<proteinExistence type="inferred from homology"/>
<dbReference type="Pfam" id="PF25133">
    <property type="entry name" value="TYW2_N_2"/>
    <property type="match status" value="1"/>
</dbReference>
<sequence length="457" mass="50719">MSAQASSTPSGAQGSGGLASGEFDRDQFKRELSLLALRVPLCKIGMVRSTLEKQKLLLNLPRVKTIVSDPGGSTGEKLVLLAEGCGYGGGAEDTPEALREIISKHGLPEPVPYTHVLGYEYLTADQVLASLLPRDVVCDIPSSFETVGHIAHLNLRDEQLPYKRLIGRVIMDKNDRIRTVVNKTAKIENEFRVLPMEVIAGSSEMETVVVQHGVRFKLNFAEVYWNSRLENEHNRLIKEKFCKGEVVLDMTCGVGPFTIPAAKKGCRVVANDLNPKCAEYTRVNCRFNKLDGGNMPVVHCMDARAFVRHVVWGDGVSGKRKQGEESPTPHAEHSRFDHAVINLPATGLDFVDVFRGLFDRDRWGDRALPQVHCYTFVGKQLDQSEAETAEGVEVAEAEVRARLFRGVVRRVEELLQCEFPEKEQPEIREVRDVAPNKRMVLVSFRVPEAAAFATASS</sequence>
<keyword evidence="3 10" id="KW-0489">Methyltransferase</keyword>
<protein>
    <recommendedName>
        <fullName evidence="10">tRNA (guanine(37)-N1)-methyltransferase</fullName>
        <ecNumber evidence="10">2.1.1.228</ecNumber>
    </recommendedName>
    <alternativeName>
        <fullName evidence="10">M1G-methyltransferase</fullName>
    </alternativeName>
    <alternativeName>
        <fullName evidence="10">tRNA [GM37] methyltransferase</fullName>
    </alternativeName>
    <alternativeName>
        <fullName evidence="10">tRNA methyltransferase 5 homolog</fullName>
    </alternativeName>
</protein>
<accession>A0A7S2X2T9</accession>
<evidence type="ECO:0000256" key="10">
    <source>
        <dbReference type="HAMAP-Rule" id="MF_03152"/>
    </source>
</evidence>
<dbReference type="CDD" id="cd02440">
    <property type="entry name" value="AdoMet_MTases"/>
    <property type="match status" value="1"/>
</dbReference>
<evidence type="ECO:0000256" key="6">
    <source>
        <dbReference type="ARBA" id="ARBA00022694"/>
    </source>
</evidence>
<dbReference type="EC" id="2.1.1.228" evidence="10"/>
<reference evidence="12" key="1">
    <citation type="submission" date="2021-01" db="EMBL/GenBank/DDBJ databases">
        <authorList>
            <person name="Corre E."/>
            <person name="Pelletier E."/>
            <person name="Niang G."/>
            <person name="Scheremetjew M."/>
            <person name="Finn R."/>
            <person name="Kale V."/>
            <person name="Holt S."/>
            <person name="Cochrane G."/>
            <person name="Meng A."/>
            <person name="Brown T."/>
            <person name="Cohen L."/>
        </authorList>
    </citation>
    <scope>NUCLEOTIDE SEQUENCE</scope>
    <source>
        <strain evidence="12">RCC2335</strain>
    </source>
</reference>
<keyword evidence="6 10" id="KW-0819">tRNA processing</keyword>
<keyword evidence="2 10" id="KW-0963">Cytoplasm</keyword>
<dbReference type="Pfam" id="PF02475">
    <property type="entry name" value="TRM5-TYW2_MTfase"/>
    <property type="match status" value="1"/>
</dbReference>
<dbReference type="PANTHER" id="PTHR23245">
    <property type="entry name" value="TRNA METHYLTRANSFERASE"/>
    <property type="match status" value="1"/>
</dbReference>